<organism evidence="4">
    <name type="scientific">marine sediment metagenome</name>
    <dbReference type="NCBI Taxonomy" id="412755"/>
    <lineage>
        <taxon>unclassified sequences</taxon>
        <taxon>metagenomes</taxon>
        <taxon>ecological metagenomes</taxon>
    </lineage>
</organism>
<evidence type="ECO:0000256" key="1">
    <source>
        <dbReference type="ARBA" id="ARBA00022729"/>
    </source>
</evidence>
<dbReference type="GO" id="GO:0004553">
    <property type="term" value="F:hydrolase activity, hydrolyzing O-glycosyl compounds"/>
    <property type="evidence" value="ECO:0007669"/>
    <property type="project" value="UniProtKB-ARBA"/>
</dbReference>
<dbReference type="NCBIfam" id="NF045579">
    <property type="entry name" value="rhamnoside_JR"/>
    <property type="match status" value="1"/>
</dbReference>
<dbReference type="Gene3D" id="2.60.120.260">
    <property type="entry name" value="Galactose-binding domain-like"/>
    <property type="match status" value="1"/>
</dbReference>
<gene>
    <name evidence="4" type="ORF">S06H3_65001</name>
</gene>
<reference evidence="4" key="1">
    <citation type="journal article" date="2014" name="Front. Microbiol.">
        <title>High frequency of phylogenetically diverse reductive dehalogenase-homologous genes in deep subseafloor sedimentary metagenomes.</title>
        <authorList>
            <person name="Kawai M."/>
            <person name="Futagami T."/>
            <person name="Toyoda A."/>
            <person name="Takaki Y."/>
            <person name="Nishi S."/>
            <person name="Hori S."/>
            <person name="Arai W."/>
            <person name="Tsubouchi T."/>
            <person name="Morono Y."/>
            <person name="Uchiyama I."/>
            <person name="Ito T."/>
            <person name="Fujiyama A."/>
            <person name="Inagaki F."/>
            <person name="Takami H."/>
        </authorList>
    </citation>
    <scope>NUCLEOTIDE SEQUENCE</scope>
    <source>
        <strain evidence="4">Expedition CK06-06</strain>
    </source>
</reference>
<dbReference type="PANTHER" id="PTHR43817">
    <property type="entry name" value="GLYCOSYL HYDROLASE"/>
    <property type="match status" value="1"/>
</dbReference>
<dbReference type="Pfam" id="PF22666">
    <property type="entry name" value="Glyco_hydro_2_N2"/>
    <property type="match status" value="1"/>
</dbReference>
<feature type="non-terminal residue" evidence="4">
    <location>
        <position position="107"/>
    </location>
</feature>
<dbReference type="EMBL" id="BARV01043595">
    <property type="protein sequence ID" value="GAI64611.1"/>
    <property type="molecule type" value="Genomic_DNA"/>
</dbReference>
<name>X1RC83_9ZZZZ</name>
<comment type="caution">
    <text evidence="4">The sequence shown here is derived from an EMBL/GenBank/DDBJ whole genome shotgun (WGS) entry which is preliminary data.</text>
</comment>
<dbReference type="InterPro" id="IPR008979">
    <property type="entry name" value="Galactose-bd-like_sf"/>
</dbReference>
<evidence type="ECO:0000256" key="2">
    <source>
        <dbReference type="ARBA" id="ARBA00022801"/>
    </source>
</evidence>
<feature type="non-terminal residue" evidence="4">
    <location>
        <position position="1"/>
    </location>
</feature>
<proteinExistence type="predicted"/>
<protein>
    <recommendedName>
        <fullName evidence="3">Beta-mannosidase-like galactose-binding domain-containing protein</fullName>
    </recommendedName>
</protein>
<dbReference type="SUPFAM" id="SSF49785">
    <property type="entry name" value="Galactose-binding domain-like"/>
    <property type="match status" value="1"/>
</dbReference>
<evidence type="ECO:0000259" key="3">
    <source>
        <dbReference type="Pfam" id="PF22666"/>
    </source>
</evidence>
<sequence>FDNLQDWTEHELRGIKYYSGIVTYIKEFDATDINRNKSKLFLDLGIVNDMARVKLNGKDLGVVWCAPWRVDISGAIVQGKNKIEIEVANRWINRLLGDSQEPDANVR</sequence>
<keyword evidence="1" id="KW-0732">Signal</keyword>
<dbReference type="PANTHER" id="PTHR43817:SF1">
    <property type="entry name" value="HYDROLASE, FAMILY 43, PUTATIVE (AFU_ORTHOLOGUE AFUA_3G01660)-RELATED"/>
    <property type="match status" value="1"/>
</dbReference>
<accession>X1RC83</accession>
<feature type="domain" description="Beta-mannosidase-like galactose-binding" evidence="3">
    <location>
        <begin position="22"/>
        <end position="92"/>
    </location>
</feature>
<evidence type="ECO:0000313" key="4">
    <source>
        <dbReference type="EMBL" id="GAI64611.1"/>
    </source>
</evidence>
<dbReference type="InterPro" id="IPR054593">
    <property type="entry name" value="Beta-mannosidase-like_N2"/>
</dbReference>
<keyword evidence="2" id="KW-0378">Hydrolase</keyword>
<dbReference type="AlphaFoldDB" id="X1RC83"/>